<proteinExistence type="predicted"/>
<dbReference type="EMBL" id="CM043788">
    <property type="protein sequence ID" value="KAI4828751.1"/>
    <property type="molecule type" value="Genomic_DNA"/>
</dbReference>
<evidence type="ECO:0000313" key="2">
    <source>
        <dbReference type="Proteomes" id="UP001057452"/>
    </source>
</evidence>
<organism evidence="1 2">
    <name type="scientific">Chaenocephalus aceratus</name>
    <name type="common">Blackfin icefish</name>
    <name type="synonym">Chaenichthys aceratus</name>
    <dbReference type="NCBI Taxonomy" id="36190"/>
    <lineage>
        <taxon>Eukaryota</taxon>
        <taxon>Metazoa</taxon>
        <taxon>Chordata</taxon>
        <taxon>Craniata</taxon>
        <taxon>Vertebrata</taxon>
        <taxon>Euteleostomi</taxon>
        <taxon>Actinopterygii</taxon>
        <taxon>Neopterygii</taxon>
        <taxon>Teleostei</taxon>
        <taxon>Neoteleostei</taxon>
        <taxon>Acanthomorphata</taxon>
        <taxon>Eupercaria</taxon>
        <taxon>Perciformes</taxon>
        <taxon>Notothenioidei</taxon>
        <taxon>Channichthyidae</taxon>
        <taxon>Chaenocephalus</taxon>
    </lineage>
</organism>
<gene>
    <name evidence="1" type="ORF">KUCAC02_022827</name>
</gene>
<reference evidence="1" key="1">
    <citation type="submission" date="2022-05" db="EMBL/GenBank/DDBJ databases">
        <title>Chromosome-level genome of Chaenocephalus aceratus.</title>
        <authorList>
            <person name="Park H."/>
        </authorList>
    </citation>
    <scope>NUCLEOTIDE SEQUENCE</scope>
    <source>
        <strain evidence="1">KU_202001</strain>
    </source>
</reference>
<name>A0ACB9XN94_CHAAC</name>
<sequence>MGSHMLKNEPLRLFFRLYHMESLKSWSLLHEYIILLMLFTTVSKGSSCDAPSSPECFRRTAEAPDYRCEWSMNNTTESNVKFDLYIDEVRVRNIARTWFEINEKPFKRFKNRSVNIWVEAHIGNSSCASTKTSVVLSHTVKYEAPKHISMSWLKNNLSLSWTASEKHPAAAEIRLRRDANRTDSWKHITTNTTSDTSMYHVLVENLLKDTVYQVKIRHRSTKALNPLWSDWSPVVIVPAELEQKPEVTMNITLSNGTRKVALTWKKMPHAATYSLNDTQSSNGCNCKKRRDYPINTTETTYIIFVLYSAIKIFVNGRNAAGSSPPAILQIPAVPAAELKICDNTLLNIKRKKKTCPEWFELQDEDLWPRSVSDTDIKDYVRYLYFEHKCIDGKPWTLKMCLFYQKEGAPLREPQDFIAFSETHTSNLSWKAIPSADQRGFLTHYSLCSVKVSSQDERKECHNISASVMKYRLGNLTQGTKYNVSLVGVTRVGEGPAATVTINTLPEKPVNVLWRLCLLLLFVILTTMCTCILKRIKDNIFPAVPTPVIPDLIPYQPESQDFLERKEEVDELTLLQLHSEVKSVPEDAEESAVLAGELEEDTDEDEDNERWDSRMLGGSSDECLSPGSTEKALRSSREGEMTDVEQLDNEIAMLIYKKGLVFDVTDGLPVRLI</sequence>
<accession>A0ACB9XN94</accession>
<dbReference type="Proteomes" id="UP001057452">
    <property type="component" value="Chromosome 4"/>
</dbReference>
<protein>
    <submittedName>
        <fullName evidence="1">Uncharacterized protein</fullName>
    </submittedName>
</protein>
<keyword evidence="2" id="KW-1185">Reference proteome</keyword>
<comment type="caution">
    <text evidence="1">The sequence shown here is derived from an EMBL/GenBank/DDBJ whole genome shotgun (WGS) entry which is preliminary data.</text>
</comment>
<evidence type="ECO:0000313" key="1">
    <source>
        <dbReference type="EMBL" id="KAI4828751.1"/>
    </source>
</evidence>